<feature type="region of interest" description="Disordered" evidence="1">
    <location>
        <begin position="118"/>
        <end position="155"/>
    </location>
</feature>
<feature type="compositionally biased region" description="Basic and acidic residues" evidence="1">
    <location>
        <begin position="604"/>
        <end position="691"/>
    </location>
</feature>
<dbReference type="KEGG" id="pcot:PCOAH_00010490"/>
<dbReference type="EMBL" id="CP016243">
    <property type="protein sequence ID" value="ANQ06779.1"/>
    <property type="molecule type" value="Genomic_DNA"/>
</dbReference>
<reference evidence="3" key="1">
    <citation type="submission" date="2016-06" db="EMBL/GenBank/DDBJ databases">
        <title>First high quality genome sequence of Plasmodium coatneyi using continuous long reads from single molecule, real-time sequencing.</title>
        <authorList>
            <person name="Chien J.-T."/>
            <person name="Pakala S.B."/>
            <person name="Geraldo J.A."/>
            <person name="Lapp S.A."/>
            <person name="Barnwell J.W."/>
            <person name="Kissinger J.C."/>
            <person name="Galinski M.R."/>
            <person name="Humphrey J.C."/>
        </authorList>
    </citation>
    <scope>NUCLEOTIDE SEQUENCE [LARGE SCALE GENOMIC DNA]</scope>
    <source>
        <strain evidence="3">Hackeri</strain>
    </source>
</reference>
<accession>A0A1B1DVV6</accession>
<protein>
    <submittedName>
        <fullName evidence="2">Uncharacterized protein</fullName>
    </submittedName>
</protein>
<dbReference type="RefSeq" id="XP_019913474.1">
    <property type="nucleotide sequence ID" value="XM_020057858.1"/>
</dbReference>
<feature type="region of interest" description="Disordered" evidence="1">
    <location>
        <begin position="1265"/>
        <end position="1298"/>
    </location>
</feature>
<feature type="region of interest" description="Disordered" evidence="1">
    <location>
        <begin position="78"/>
        <end position="97"/>
    </location>
</feature>
<feature type="region of interest" description="Disordered" evidence="1">
    <location>
        <begin position="802"/>
        <end position="943"/>
    </location>
</feature>
<feature type="compositionally biased region" description="Basic and acidic residues" evidence="1">
    <location>
        <begin position="524"/>
        <end position="541"/>
    </location>
</feature>
<organism evidence="2 3">
    <name type="scientific">Plasmodium coatneyi</name>
    <dbReference type="NCBI Taxonomy" id="208452"/>
    <lineage>
        <taxon>Eukaryota</taxon>
        <taxon>Sar</taxon>
        <taxon>Alveolata</taxon>
        <taxon>Apicomplexa</taxon>
        <taxon>Aconoidasida</taxon>
        <taxon>Haemosporida</taxon>
        <taxon>Plasmodiidae</taxon>
        <taxon>Plasmodium</taxon>
    </lineage>
</organism>
<feature type="compositionally biased region" description="Basic and acidic residues" evidence="1">
    <location>
        <begin position="78"/>
        <end position="87"/>
    </location>
</feature>
<feature type="region of interest" description="Disordered" evidence="1">
    <location>
        <begin position="1393"/>
        <end position="1455"/>
    </location>
</feature>
<feature type="compositionally biased region" description="Basic and acidic residues" evidence="1">
    <location>
        <begin position="817"/>
        <end position="837"/>
    </location>
</feature>
<feature type="compositionally biased region" description="Basic and acidic residues" evidence="1">
    <location>
        <begin position="255"/>
        <end position="290"/>
    </location>
</feature>
<feature type="compositionally biased region" description="Basic and acidic residues" evidence="1">
    <location>
        <begin position="226"/>
        <end position="247"/>
    </location>
</feature>
<feature type="region of interest" description="Disordered" evidence="1">
    <location>
        <begin position="1501"/>
        <end position="1681"/>
    </location>
</feature>
<feature type="compositionally biased region" description="Basic and acidic residues" evidence="1">
    <location>
        <begin position="138"/>
        <end position="153"/>
    </location>
</feature>
<dbReference type="OrthoDB" id="378178at2759"/>
<keyword evidence="3" id="KW-1185">Reference proteome</keyword>
<dbReference type="VEuPathDB" id="PlasmoDB:PCOAH_00010490"/>
<feature type="compositionally biased region" description="Basic and acidic residues" evidence="1">
    <location>
        <begin position="877"/>
        <end position="906"/>
    </location>
</feature>
<feature type="compositionally biased region" description="Polar residues" evidence="1">
    <location>
        <begin position="968"/>
        <end position="977"/>
    </location>
</feature>
<evidence type="ECO:0000313" key="3">
    <source>
        <dbReference type="Proteomes" id="UP000092716"/>
    </source>
</evidence>
<feature type="compositionally biased region" description="Basic and acidic residues" evidence="1">
    <location>
        <begin position="1604"/>
        <end position="1635"/>
    </location>
</feature>
<feature type="region of interest" description="Disordered" evidence="1">
    <location>
        <begin position="512"/>
        <end position="691"/>
    </location>
</feature>
<evidence type="ECO:0000256" key="1">
    <source>
        <dbReference type="SAM" id="MobiDB-lite"/>
    </source>
</evidence>
<feature type="region of interest" description="Disordered" evidence="1">
    <location>
        <begin position="220"/>
        <end position="300"/>
    </location>
</feature>
<gene>
    <name evidence="2" type="ORF">PCOAH_00010490</name>
</gene>
<feature type="compositionally biased region" description="Acidic residues" evidence="1">
    <location>
        <begin position="1512"/>
        <end position="1549"/>
    </location>
</feature>
<proteinExistence type="predicted"/>
<evidence type="ECO:0000313" key="2">
    <source>
        <dbReference type="EMBL" id="ANQ06779.1"/>
    </source>
</evidence>
<dbReference type="GeneID" id="30907775"/>
<feature type="compositionally biased region" description="Basic and acidic residues" evidence="1">
    <location>
        <begin position="563"/>
        <end position="585"/>
    </location>
</feature>
<feature type="region of interest" description="Disordered" evidence="1">
    <location>
        <begin position="957"/>
        <end position="990"/>
    </location>
</feature>
<feature type="compositionally biased region" description="Basic and acidic residues" evidence="1">
    <location>
        <begin position="978"/>
        <end position="990"/>
    </location>
</feature>
<name>A0A1B1DVV6_9APIC</name>
<sequence>MTTNYRSLKTAVDYEYGYMMKQGIGEEKSWRAKKDHPFDDHAKRTKLGQSNTSLNNPHSKFFHFESGSAKLVEAKNGYDKNDRKGEQSENDLTATQGTATNGEIFFKKKNKSYKDDTLGKSTMEDNTVTPSNGKKRHWIDGRNEKSQHSEQNLKRKKINEIINKYRKNMTILHGRTSSEDSVNCDGVNSKEDGCISHFGGTYNLRGSNHNHCVDADEATHLQGGENPRDGKKSQVCDKHNDESHQWDTLRSLQRGHKEMKESSTEDIAARPEGEGSVKWLKENISKKNSEPTKSGENGERSYMSRYPLLLEQRKKEYYYGSSENLINLKNYGISLGYKDGHGHGGAKSNSKLSSLLSERKKEVMEEEEPPIKLHAPNGADNLLSSVNLPKVYYSSEGEKQYSALDTHEGLSYGGRDLQKGKDSGDTIRGNTRLCDDDSTSNIYHAPIGEEKSNSLNFDKSAGIQGNLIKGATEVISTGKFSHFNKLFNQAAFTDDEKRIRERFEQVKQMEKTINFEEGVSSQKGKGEDKQNEGRKEAHHVGEPLGEAGNAAGRSEGGEGSLKGWKEATEEKTNVENKFGEYKIGEENSPLGGKEASGGTANKELTSKRETKLRYTFEVGETKLQGKKEEHEPDERKNSYLHQDDTNEYPREEKSISNFKDQGKYETVKANRPSEQHIHDRDKTSPWTGENKDRNLSLYDKIKYSVLSKGEKDPQLEKGEKVDNCHVEPISDYSRNGLSIEQSKKWDDLREKYLDLKRKHAIGSNGGKDLYALGKEKEKGARMSSQERDKLCNLWVEGKTNMGENLPSRNGVVPHLDQSLRKKAEQRSQKRAESEKAKGMTTNSRIHALSNDRTAGYRSNGLPTRSEGTENSIGNRSRNWEKEERACTEEPSHQAIIERLKSGKDKNLLSGDLRNKYVRSPSRQTNRGKSGEVEKGWKFSSTKVQKRGETQFEVFTTTGGKKKEKENSSHISMVNTNDTTHEQDKGGTHPSEDHILKKYRHFLGKSPPRRSPYVGANKVNGYPKELLHKSVVLKGKGKSNQPVNSLRGENNRSGEFALPTDLAKKKPPMWKGMLGDEFMQRMSKLNPQKKEKVNLGVKSKAKNPLFHSTNSQTDMHKKNIVENIPNDLHVSNIDSLEEIKKKYENVIKRVKENLSTDKNYSKLRPEGKRTNSNERIKENLDMIKEHFNKEKMKIDEENRMRHEINVKRKLYELKIRKDFEEKIRIRREMNERKVMEEGSNRQADNVNMGENHHKEDIHVDEAENGAREGRHGDAAKAKEAQQDKQKDETKPGKVEQKKNIFEDYSSDGSYYKYMYRNLYEETWNNKMKSHYHDVGDNFYLQDCSDHFFLNAKAHPSVADSLSNSFDNELISLSRIKFDDFDYNYLNEVNRSVLEKKETPHHSPGPSDEEEEMGRNPNLLKPKVILTDSEGSPRRKCAQGNTQTNGGGKNGSSFSDSSLIKRRVNCGGRKSPDCSRVLPNSSAYKQNDSENILNKLLLIKRQNRARAGEPREEVEPDDADDVGEADEEEEPDGETEAEGAIESDGETEVDEENKTSVDEVTLQNDLPEEENAHLAKKKQTRNKASCTNGNNMGGGNPTMQKNSSPGEEHSTEIKKSNLRETDVEKERKVNEWGDKNRHNNRHSNSLEKDQQNKLPNKSSGSDESENDENHLKRSLSSSDNGIPKINILNNRENYIPLDVALNFVIDNEKLKKTNVQKEHKGSQKKKTFVQWLMDERKKRLKNNLPIDI</sequence>
<dbReference type="Proteomes" id="UP000092716">
    <property type="component" value="Chromosome 5"/>
</dbReference>